<dbReference type="Gene3D" id="3.30.460.10">
    <property type="entry name" value="Beta Polymerase, domain 2"/>
    <property type="match status" value="1"/>
</dbReference>
<dbReference type="Proteomes" id="UP001169760">
    <property type="component" value="Unassembled WGS sequence"/>
</dbReference>
<evidence type="ECO:0000313" key="3">
    <source>
        <dbReference type="EMBL" id="MDO6421552.1"/>
    </source>
</evidence>
<name>A0AAW7X3V9_9GAMM</name>
<dbReference type="PANTHER" id="PTHR41773:SF1">
    <property type="entry name" value="RELA_SPOT DOMAIN-CONTAINING PROTEIN"/>
    <property type="match status" value="1"/>
</dbReference>
<organism evidence="3 4">
    <name type="scientific">Saccharophagus degradans</name>
    <dbReference type="NCBI Taxonomy" id="86304"/>
    <lineage>
        <taxon>Bacteria</taxon>
        <taxon>Pseudomonadati</taxon>
        <taxon>Pseudomonadota</taxon>
        <taxon>Gammaproteobacteria</taxon>
        <taxon>Cellvibrionales</taxon>
        <taxon>Cellvibrionaceae</taxon>
        <taxon>Saccharophagus</taxon>
    </lineage>
</organism>
<evidence type="ECO:0000313" key="4">
    <source>
        <dbReference type="Proteomes" id="UP001169760"/>
    </source>
</evidence>
<comment type="caution">
    <text evidence="3">The sequence shown here is derived from an EMBL/GenBank/DDBJ whole genome shotgun (WGS) entry which is preliminary data.</text>
</comment>
<dbReference type="PANTHER" id="PTHR41773">
    <property type="entry name" value="GTP PYROPHOSPHATASE-RELATED"/>
    <property type="match status" value="1"/>
</dbReference>
<protein>
    <submittedName>
        <fullName evidence="3">RelA/SpoT domain-containing protein</fullName>
    </submittedName>
</protein>
<dbReference type="AlphaFoldDB" id="A0AAW7X3V9"/>
<dbReference type="CDD" id="cd05399">
    <property type="entry name" value="NT_Rel-Spo_like"/>
    <property type="match status" value="1"/>
</dbReference>
<feature type="compositionally biased region" description="Basic and acidic residues" evidence="1">
    <location>
        <begin position="54"/>
        <end position="63"/>
    </location>
</feature>
<accession>A0AAW7X3V9</accession>
<dbReference type="Pfam" id="PF04607">
    <property type="entry name" value="RelA_SpoT"/>
    <property type="match status" value="1"/>
</dbReference>
<dbReference type="EMBL" id="JAUOPB010000002">
    <property type="protein sequence ID" value="MDO6421552.1"/>
    <property type="molecule type" value="Genomic_DNA"/>
</dbReference>
<feature type="region of interest" description="Disordered" evidence="1">
    <location>
        <begin position="44"/>
        <end position="64"/>
    </location>
</feature>
<evidence type="ECO:0000256" key="1">
    <source>
        <dbReference type="SAM" id="MobiDB-lite"/>
    </source>
</evidence>
<dbReference type="RefSeq" id="WP_303491049.1">
    <property type="nucleotide sequence ID" value="NZ_JAUOPB010000002.1"/>
</dbReference>
<dbReference type="SUPFAM" id="SSF81301">
    <property type="entry name" value="Nucleotidyltransferase"/>
    <property type="match status" value="1"/>
</dbReference>
<feature type="domain" description="RelA/SpoT" evidence="2">
    <location>
        <begin position="41"/>
        <end position="169"/>
    </location>
</feature>
<dbReference type="InterPro" id="IPR007685">
    <property type="entry name" value="RelA_SpoT"/>
</dbReference>
<dbReference type="InterPro" id="IPR043519">
    <property type="entry name" value="NT_sf"/>
</dbReference>
<proteinExistence type="predicted"/>
<gene>
    <name evidence="3" type="ORF">Q4521_03615</name>
</gene>
<dbReference type="GO" id="GO:0015969">
    <property type="term" value="P:guanosine tetraphosphate metabolic process"/>
    <property type="evidence" value="ECO:0007669"/>
    <property type="project" value="InterPro"/>
</dbReference>
<dbReference type="SMART" id="SM00954">
    <property type="entry name" value="RelA_SpoT"/>
    <property type="match status" value="1"/>
</dbReference>
<reference evidence="3" key="1">
    <citation type="submission" date="2023-07" db="EMBL/GenBank/DDBJ databases">
        <title>Genome content predicts the carbon catabolic preferences of heterotrophic bacteria.</title>
        <authorList>
            <person name="Gralka M."/>
        </authorList>
    </citation>
    <scope>NUCLEOTIDE SEQUENCE</scope>
    <source>
        <strain evidence="3">I3M17_2</strain>
    </source>
</reference>
<evidence type="ECO:0000259" key="2">
    <source>
        <dbReference type="SMART" id="SM00954"/>
    </source>
</evidence>
<sequence length="200" mass="23392">MDIGAEYKQRWEQYLKPIANKLQEKLLDELKDVPRVDRVSARAKDPTRFMNKSQKSEGGRPKYNDPLVQIQDQIGARVIVFYVDDVIVVEKAIEDYYRHIEKKDLVPESDSEFGYVGKHYVLKLPEDVIEDEDDKTKIPKFFELQIKTLFQHAWSEANHDLGYKPDQELTSHHRRKLAFTAAQAWGADQIFSELLRDLDA</sequence>